<gene>
    <name evidence="3" type="ORF">ACFQ1E_12240</name>
</gene>
<name>A0ABW3H8T0_9SPHN</name>
<dbReference type="Gene3D" id="1.10.10.2520">
    <property type="entry name" value="Cell wall hydrolase SleB, domain 1"/>
    <property type="match status" value="1"/>
</dbReference>
<accession>A0ABW3H8T0</accession>
<dbReference type="InterPro" id="IPR042047">
    <property type="entry name" value="SleB_dom1"/>
</dbReference>
<feature type="region of interest" description="Disordered" evidence="1">
    <location>
        <begin position="27"/>
        <end position="47"/>
    </location>
</feature>
<reference evidence="4" key="1">
    <citation type="journal article" date="2019" name="Int. J. Syst. Evol. Microbiol.">
        <title>The Global Catalogue of Microorganisms (GCM) 10K type strain sequencing project: providing services to taxonomists for standard genome sequencing and annotation.</title>
        <authorList>
            <consortium name="The Broad Institute Genomics Platform"/>
            <consortium name="The Broad Institute Genome Sequencing Center for Infectious Disease"/>
            <person name="Wu L."/>
            <person name="Ma J."/>
        </authorList>
    </citation>
    <scope>NUCLEOTIDE SEQUENCE [LARGE SCALE GENOMIC DNA]</scope>
    <source>
        <strain evidence="4">CCUG 62982</strain>
    </source>
</reference>
<dbReference type="InterPro" id="IPR011105">
    <property type="entry name" value="Cell_wall_hydrolase_SleB"/>
</dbReference>
<sequence length="182" mass="19409">MTVPMGGSATAQAQGADTVSQDSLATAQANAVQAEQDEVPAQTAPVAAKPAIDDSALAAASMPVDSELVCLAKVIVHEAGNQSREGQLAVAQVVMNRLRSPKFPKTICSVVMQRGQFFNVHAYNPPKDKRWTLALEIARDARAGVSDPVVGNALFFRAAQVNPAFFRSRPIVGRIGNHYFHE</sequence>
<dbReference type="GO" id="GO:0016787">
    <property type="term" value="F:hydrolase activity"/>
    <property type="evidence" value="ECO:0007669"/>
    <property type="project" value="UniProtKB-KW"/>
</dbReference>
<proteinExistence type="predicted"/>
<evidence type="ECO:0000313" key="3">
    <source>
        <dbReference type="EMBL" id="MFD0947110.1"/>
    </source>
</evidence>
<organism evidence="3 4">
    <name type="scientific">Sphingomonas canadensis</name>
    <dbReference type="NCBI Taxonomy" id="1219257"/>
    <lineage>
        <taxon>Bacteria</taxon>
        <taxon>Pseudomonadati</taxon>
        <taxon>Pseudomonadota</taxon>
        <taxon>Alphaproteobacteria</taxon>
        <taxon>Sphingomonadales</taxon>
        <taxon>Sphingomonadaceae</taxon>
        <taxon>Sphingomonas</taxon>
    </lineage>
</organism>
<evidence type="ECO:0000313" key="4">
    <source>
        <dbReference type="Proteomes" id="UP001596977"/>
    </source>
</evidence>
<protein>
    <submittedName>
        <fullName evidence="3">Cell wall hydrolase</fullName>
    </submittedName>
</protein>
<evidence type="ECO:0000256" key="1">
    <source>
        <dbReference type="SAM" id="MobiDB-lite"/>
    </source>
</evidence>
<evidence type="ECO:0000259" key="2">
    <source>
        <dbReference type="Pfam" id="PF07486"/>
    </source>
</evidence>
<dbReference type="Proteomes" id="UP001596977">
    <property type="component" value="Unassembled WGS sequence"/>
</dbReference>
<feature type="domain" description="Cell wall hydrolase SleB" evidence="2">
    <location>
        <begin position="82"/>
        <end position="180"/>
    </location>
</feature>
<keyword evidence="3" id="KW-0378">Hydrolase</keyword>
<dbReference type="Pfam" id="PF07486">
    <property type="entry name" value="Hydrolase_2"/>
    <property type="match status" value="1"/>
</dbReference>
<keyword evidence="4" id="KW-1185">Reference proteome</keyword>
<dbReference type="EMBL" id="JBHTJG010000005">
    <property type="protein sequence ID" value="MFD0947110.1"/>
    <property type="molecule type" value="Genomic_DNA"/>
</dbReference>
<comment type="caution">
    <text evidence="3">The sequence shown here is derived from an EMBL/GenBank/DDBJ whole genome shotgun (WGS) entry which is preliminary data.</text>
</comment>